<evidence type="ECO:0000313" key="6">
    <source>
        <dbReference type="EMBL" id="CTQ77285.1"/>
    </source>
</evidence>
<dbReference type="InterPro" id="IPR018511">
    <property type="entry name" value="Hemolysin-typ_Ca-bd_CS"/>
</dbReference>
<accession>A0A0M7AQ76</accession>
<dbReference type="InterPro" id="IPR051210">
    <property type="entry name" value="Ub_ligase/GEF_domain"/>
</dbReference>
<dbReference type="PROSITE" id="PS00018">
    <property type="entry name" value="EF_HAND_1"/>
    <property type="match status" value="1"/>
</dbReference>
<keyword evidence="1" id="KW-0732">Signal</keyword>
<dbReference type="SUPFAM" id="SSF51120">
    <property type="entry name" value="beta-Roll"/>
    <property type="match status" value="3"/>
</dbReference>
<dbReference type="InterPro" id="IPR018247">
    <property type="entry name" value="EF_Hand_1_Ca_BS"/>
</dbReference>
<dbReference type="InterPro" id="IPR058923">
    <property type="entry name" value="RCC1-like_dom"/>
</dbReference>
<dbReference type="SUPFAM" id="SSF50985">
    <property type="entry name" value="RCC1/BLIP-II"/>
    <property type="match status" value="1"/>
</dbReference>
<reference evidence="7" key="1">
    <citation type="submission" date="2015-07" db="EMBL/GenBank/DDBJ databases">
        <authorList>
            <person name="Rodrigo-Torres Lidia"/>
            <person name="Arahal R.David."/>
        </authorList>
    </citation>
    <scope>NUCLEOTIDE SEQUENCE [LARGE SCALE GENOMIC DNA]</scope>
    <source>
        <strain evidence="7">CECT 5096</strain>
    </source>
</reference>
<dbReference type="InterPro" id="IPR009091">
    <property type="entry name" value="RCC1/BLIP-II"/>
</dbReference>
<keyword evidence="7" id="KW-1185">Reference proteome</keyword>
<feature type="region of interest" description="Disordered" evidence="3">
    <location>
        <begin position="1146"/>
        <end position="1176"/>
    </location>
</feature>
<dbReference type="AlphaFoldDB" id="A0A0M7AQ76"/>
<dbReference type="PROSITE" id="PS00330">
    <property type="entry name" value="HEMOLYSIN_CALCIUM"/>
    <property type="match status" value="4"/>
</dbReference>
<dbReference type="Gene3D" id="2.130.10.30">
    <property type="entry name" value="Regulator of chromosome condensation 1/beta-lactamase-inhibitor protein II"/>
    <property type="match status" value="2"/>
</dbReference>
<evidence type="ECO:0000256" key="3">
    <source>
        <dbReference type="SAM" id="MobiDB-lite"/>
    </source>
</evidence>
<dbReference type="PRINTS" id="PR00633">
    <property type="entry name" value="RCCNDNSATION"/>
</dbReference>
<dbReference type="PRINTS" id="PR00313">
    <property type="entry name" value="CABNDNGRPT"/>
</dbReference>
<dbReference type="GO" id="GO:0005509">
    <property type="term" value="F:calcium ion binding"/>
    <property type="evidence" value="ECO:0007669"/>
    <property type="project" value="InterPro"/>
</dbReference>
<gene>
    <name evidence="6" type="primary">cya_11</name>
    <name evidence="6" type="ORF">LA5096_05081</name>
</gene>
<dbReference type="PANTHER" id="PTHR22870">
    <property type="entry name" value="REGULATOR OF CHROMOSOME CONDENSATION"/>
    <property type="match status" value="1"/>
</dbReference>
<evidence type="ECO:0000259" key="4">
    <source>
        <dbReference type="Pfam" id="PF13205"/>
    </source>
</evidence>
<evidence type="ECO:0000256" key="1">
    <source>
        <dbReference type="ARBA" id="ARBA00022729"/>
    </source>
</evidence>
<dbReference type="Proteomes" id="UP000049983">
    <property type="component" value="Unassembled WGS sequence"/>
</dbReference>
<dbReference type="InterPro" id="IPR000408">
    <property type="entry name" value="Reg_chr_condens"/>
</dbReference>
<evidence type="ECO:0000259" key="5">
    <source>
        <dbReference type="Pfam" id="PF25390"/>
    </source>
</evidence>
<dbReference type="InterPro" id="IPR001343">
    <property type="entry name" value="Hemolysn_Ca-bd"/>
</dbReference>
<dbReference type="Pfam" id="PF25390">
    <property type="entry name" value="WD40_RLD"/>
    <property type="match status" value="1"/>
</dbReference>
<dbReference type="EMBL" id="CXWC01000013">
    <property type="protein sequence ID" value="CTQ77285.1"/>
    <property type="molecule type" value="Genomic_DNA"/>
</dbReference>
<feature type="region of interest" description="Disordered" evidence="3">
    <location>
        <begin position="860"/>
        <end position="940"/>
    </location>
</feature>
<dbReference type="PROSITE" id="PS50012">
    <property type="entry name" value="RCC1_3"/>
    <property type="match status" value="7"/>
</dbReference>
<keyword evidence="2" id="KW-0677">Repeat</keyword>
<dbReference type="InterPro" id="IPR011049">
    <property type="entry name" value="Serralysin-like_metalloprot_C"/>
</dbReference>
<proteinExistence type="predicted"/>
<dbReference type="Gene3D" id="2.150.10.10">
    <property type="entry name" value="Serralysin-like metalloprotease, C-terminal"/>
    <property type="match status" value="3"/>
</dbReference>
<dbReference type="GeneID" id="97672347"/>
<dbReference type="InterPro" id="IPR032812">
    <property type="entry name" value="SbsA_Ig"/>
</dbReference>
<dbReference type="Pfam" id="PF00353">
    <property type="entry name" value="HemolysinCabind"/>
    <property type="match status" value="5"/>
</dbReference>
<dbReference type="Pfam" id="PF13205">
    <property type="entry name" value="Big_5"/>
    <property type="match status" value="1"/>
</dbReference>
<dbReference type="OrthoDB" id="7817258at2"/>
<sequence>MARLISRVNNGILVGDQRHDQLLLLQDLDGDGTASGAGETSVFFDETNASGLSLPTNNVFTVHQAADKSVYYGDGTADAVIRLMDKNNDGDAQDEGEGNVWFSADNAAGFSTITPNGIHEGLDGAIYVTNAGTRSTPQDAIYRTVDLNGDGDANDEGEATLWLDVQTVIDTAVPFDISFDGNVAYLNDLTGAATDAIYRIEDKNGDGKIQDGEVQTFISDDMNFGAPVDIANAVSVDGSLYTLTWFPETGEELKLYRLTDLDGSGQIDDQSEATEVWNASAMPEGFGADIGFSVAADEDGNLSLTANTFGAANNVVRLSDLNGDGDYLDAGETSVFGSSSYDDQLDRPRAVEFYEGKAEVTSATAGAGNHFSVFLDQESNTLYTSGENVVGQLGNGTNGFDIKTPVEVSMPDGFDSKIVSVSAGLLHTTFLTEDGDVYAFGFNNNGPLGTGDEETRTTATRVEALDDVNIATIENGNGVSYAISDTGTLYAWGTNSNGQLGLGDQSERHVPTVVEALVNETVVLVSSGTSHTLALTADGQVYAFGSNTDGQLGSPDALEDDGTPARRAVEPVLVEGLPSNVVSVTADTKTSYAVTEDGRVFGWGENRYGQLLQGTDNGDGTFDVDTADVLAPVELPGLPGNVVEVKGGARWGAALTEDGDVYVWGPNDEGPSGGLDGDPATETDASFYPTLIPQLDDVNIVEIHTGPNSIIAVADDGAIFTWGSNSDGRLGFSSEGSVYFPVEVTIDGEADPYLVSATPTDNERDVSNDASLALTFTEEVKAGEGFLTLVNRSTGERTLIDVTDARLVQFDGTTVVVTPPEHLEADTRYSVEISDGAFVDSDGNTFEGIEEGDTSTFNFTTSELPAASQPVAGTDADDLLRGGADDDDISGEGGNDIVSGGLGNDTLNGGEGDDQLLGGDGDDRLQGGTGNNTLDGGDGADAADYSLSSEAVYVRMDRSWGTALANKAPGWVALTQGIAANTVAHDDFVDIENIIGSSFGDAISGDAQANAIWGGDGNDFLAGQGGNDEIFGEGGNDRLFGGTGSNLLDGGEGSDTADYSQSAEGIYIRLDRSWATALDNSSLGWSALNQGIAAGTVEHDDLVSIENINGTKLDDVIVGNNEVNTILGRDGDDLIAGLGGNDVLSGEEGDDRLTGGSGDDKLNGGNGNDRIEGGSGNDILIGGSGQDIFHFTSGNDVIQDFEPALDADTSSAAGDIISISFDDIVDFEDLLATASQQGADTVFALSETDSLTLQNTLLFSLESDDFQFV</sequence>
<protein>
    <submittedName>
        <fullName evidence="6">Cyclolysin</fullName>
    </submittedName>
</protein>
<feature type="domain" description="SbsA Ig-like" evidence="4">
    <location>
        <begin position="751"/>
        <end position="861"/>
    </location>
</feature>
<name>A0A0M7AQ76_9HYPH</name>
<organism evidence="6 7">
    <name type="scientific">Roseibium album</name>
    <dbReference type="NCBI Taxonomy" id="311410"/>
    <lineage>
        <taxon>Bacteria</taxon>
        <taxon>Pseudomonadati</taxon>
        <taxon>Pseudomonadota</taxon>
        <taxon>Alphaproteobacteria</taxon>
        <taxon>Hyphomicrobiales</taxon>
        <taxon>Stappiaceae</taxon>
        <taxon>Roseibium</taxon>
    </lineage>
</organism>
<evidence type="ECO:0000256" key="2">
    <source>
        <dbReference type="ARBA" id="ARBA00022737"/>
    </source>
</evidence>
<dbReference type="PANTHER" id="PTHR22870:SF408">
    <property type="entry name" value="OS09G0560450 PROTEIN"/>
    <property type="match status" value="1"/>
</dbReference>
<dbReference type="RefSeq" id="WP_055117694.1">
    <property type="nucleotide sequence ID" value="NZ_CXWA01000004.1"/>
</dbReference>
<feature type="compositionally biased region" description="Low complexity" evidence="3">
    <location>
        <begin position="931"/>
        <end position="940"/>
    </location>
</feature>
<dbReference type="PROSITE" id="PS00626">
    <property type="entry name" value="RCC1_2"/>
    <property type="match status" value="1"/>
</dbReference>
<feature type="domain" description="RCC1-like" evidence="5">
    <location>
        <begin position="382"/>
        <end position="745"/>
    </location>
</feature>
<dbReference type="STRING" id="311410.LA5095_03799"/>
<evidence type="ECO:0000313" key="7">
    <source>
        <dbReference type="Proteomes" id="UP000049983"/>
    </source>
</evidence>